<accession>A1ANU4</accession>
<feature type="domain" description="AB hydrolase-1" evidence="3">
    <location>
        <begin position="25"/>
        <end position="73"/>
    </location>
</feature>
<organism evidence="4 5">
    <name type="scientific">Pelobacter propionicus (strain DSM 2379 / NBRC 103807 / OttBd1)</name>
    <dbReference type="NCBI Taxonomy" id="338966"/>
    <lineage>
        <taxon>Bacteria</taxon>
        <taxon>Pseudomonadati</taxon>
        <taxon>Thermodesulfobacteriota</taxon>
        <taxon>Desulfuromonadia</taxon>
        <taxon>Desulfuromonadales</taxon>
        <taxon>Desulfuromonadaceae</taxon>
        <taxon>Pelobacter</taxon>
    </lineage>
</organism>
<dbReference type="SUPFAM" id="SSF53474">
    <property type="entry name" value="alpha/beta-Hydrolases"/>
    <property type="match status" value="1"/>
</dbReference>
<dbReference type="EMBL" id="CP000482">
    <property type="protein sequence ID" value="ABK99014.1"/>
    <property type="molecule type" value="Genomic_DNA"/>
</dbReference>
<keyword evidence="5" id="KW-1185">Reference proteome</keyword>
<feature type="region of interest" description="Disordered" evidence="2">
    <location>
        <begin position="1"/>
        <end position="20"/>
    </location>
</feature>
<dbReference type="Proteomes" id="UP000006732">
    <property type="component" value="Chromosome"/>
</dbReference>
<reference evidence="4 5" key="1">
    <citation type="submission" date="2006-10" db="EMBL/GenBank/DDBJ databases">
        <title>Complete sequence of chromosome of Pelobacter propionicus DSM 2379.</title>
        <authorList>
            <consortium name="US DOE Joint Genome Institute"/>
            <person name="Copeland A."/>
            <person name="Lucas S."/>
            <person name="Lapidus A."/>
            <person name="Barry K."/>
            <person name="Detter J.C."/>
            <person name="Glavina del Rio T."/>
            <person name="Hammon N."/>
            <person name="Israni S."/>
            <person name="Dalin E."/>
            <person name="Tice H."/>
            <person name="Pitluck S."/>
            <person name="Saunders E."/>
            <person name="Brettin T."/>
            <person name="Bruce D."/>
            <person name="Han C."/>
            <person name="Tapia R."/>
            <person name="Schmutz J."/>
            <person name="Larimer F."/>
            <person name="Land M."/>
            <person name="Hauser L."/>
            <person name="Kyrpides N."/>
            <person name="Kim E."/>
            <person name="Lovley D."/>
            <person name="Richardson P."/>
        </authorList>
    </citation>
    <scope>NUCLEOTIDE SEQUENCE [LARGE SCALE GENOMIC DNA]</scope>
    <source>
        <strain evidence="5">DSM 2379 / NBRC 103807 / OttBd1</strain>
    </source>
</reference>
<dbReference type="InterPro" id="IPR029058">
    <property type="entry name" value="AB_hydrolase_fold"/>
</dbReference>
<dbReference type="HOGENOM" id="CLU_1309164_0_0_7"/>
<evidence type="ECO:0000256" key="1">
    <source>
        <dbReference type="ARBA" id="ARBA00022801"/>
    </source>
</evidence>
<dbReference type="RefSeq" id="WP_011735307.1">
    <property type="nucleotide sequence ID" value="NC_008609.1"/>
</dbReference>
<dbReference type="Gene3D" id="3.40.50.1820">
    <property type="entry name" value="alpha/beta hydrolase"/>
    <property type="match status" value="1"/>
</dbReference>
<evidence type="ECO:0000259" key="3">
    <source>
        <dbReference type="Pfam" id="PF00561"/>
    </source>
</evidence>
<sequence>MRSLTHHYPHQRHPHGRVPRGGGFPLVLCHGFPELAFSWRHQLPALARAGFWAIAPDQRGYGRSDKPAAVEEYDRIDSVEKFPMPLVDLQQLANGHVGNRPLHDPAHQAIQEEPVALSDAAQCYDLQQAVNGGPGVPSCFSRFFDFFRSWPSSAALTLATYESGGAGKLGRCSALSASRTASVMSRFKSAMSIVTAGMIICCRSSAEPCW</sequence>
<gene>
    <name evidence="4" type="ordered locus">Ppro_1398</name>
</gene>
<dbReference type="STRING" id="338966.Ppro_1398"/>
<keyword evidence="1" id="KW-0378">Hydrolase</keyword>
<dbReference type="KEGG" id="ppd:Ppro_1398"/>
<dbReference type="InterPro" id="IPR000073">
    <property type="entry name" value="AB_hydrolase_1"/>
</dbReference>
<evidence type="ECO:0000313" key="5">
    <source>
        <dbReference type="Proteomes" id="UP000006732"/>
    </source>
</evidence>
<dbReference type="InterPro" id="IPR000639">
    <property type="entry name" value="Epox_hydrolase-like"/>
</dbReference>
<evidence type="ECO:0000313" key="4">
    <source>
        <dbReference type="EMBL" id="ABK99014.1"/>
    </source>
</evidence>
<dbReference type="Pfam" id="PF00561">
    <property type="entry name" value="Abhydrolase_1"/>
    <property type="match status" value="1"/>
</dbReference>
<protein>
    <recommendedName>
        <fullName evidence="3">AB hydrolase-1 domain-containing protein</fullName>
    </recommendedName>
</protein>
<evidence type="ECO:0000256" key="2">
    <source>
        <dbReference type="SAM" id="MobiDB-lite"/>
    </source>
</evidence>
<feature type="compositionally biased region" description="Basic residues" evidence="2">
    <location>
        <begin position="1"/>
        <end position="18"/>
    </location>
</feature>
<proteinExistence type="predicted"/>
<dbReference type="PRINTS" id="PR00412">
    <property type="entry name" value="EPOXHYDRLASE"/>
</dbReference>
<name>A1ANU4_PELPD</name>
<dbReference type="AlphaFoldDB" id="A1ANU4"/>
<dbReference type="PANTHER" id="PTHR43329">
    <property type="entry name" value="EPOXIDE HYDROLASE"/>
    <property type="match status" value="1"/>
</dbReference>
<dbReference type="GO" id="GO:0016787">
    <property type="term" value="F:hydrolase activity"/>
    <property type="evidence" value="ECO:0007669"/>
    <property type="project" value="UniProtKB-KW"/>
</dbReference>
<dbReference type="eggNOG" id="COG2267">
    <property type="taxonomic scope" value="Bacteria"/>
</dbReference>